<proteinExistence type="predicted"/>
<dbReference type="RefSeq" id="WP_182043768.1">
    <property type="nucleotide sequence ID" value="NZ_JACDZE010000003.1"/>
</dbReference>
<evidence type="ECO:0000313" key="4">
    <source>
        <dbReference type="Proteomes" id="UP000552241"/>
    </source>
</evidence>
<evidence type="ECO:0000256" key="1">
    <source>
        <dbReference type="SAM" id="MobiDB-lite"/>
    </source>
</evidence>
<accession>A0A838ZT48</accession>
<organism evidence="3 4">
    <name type="scientific">Moheibacter lacus</name>
    <dbReference type="NCBI Taxonomy" id="2745851"/>
    <lineage>
        <taxon>Bacteria</taxon>
        <taxon>Pseudomonadati</taxon>
        <taxon>Bacteroidota</taxon>
        <taxon>Flavobacteriia</taxon>
        <taxon>Flavobacteriales</taxon>
        <taxon>Weeksellaceae</taxon>
        <taxon>Moheibacter</taxon>
    </lineage>
</organism>
<evidence type="ECO:0000313" key="3">
    <source>
        <dbReference type="EMBL" id="MBA5630165.1"/>
    </source>
</evidence>
<dbReference type="AlphaFoldDB" id="A0A838ZT48"/>
<keyword evidence="2" id="KW-0472">Membrane</keyword>
<dbReference type="EMBL" id="JACDZE010000003">
    <property type="protein sequence ID" value="MBA5630165.1"/>
    <property type="molecule type" value="Genomic_DNA"/>
</dbReference>
<gene>
    <name evidence="3" type="ORF">HU137_10310</name>
</gene>
<comment type="caution">
    <text evidence="3">The sequence shown here is derived from an EMBL/GenBank/DDBJ whole genome shotgun (WGS) entry which is preliminary data.</text>
</comment>
<dbReference type="Proteomes" id="UP000552241">
    <property type="component" value="Unassembled WGS sequence"/>
</dbReference>
<dbReference type="InterPro" id="IPR052894">
    <property type="entry name" value="AsmA-related"/>
</dbReference>
<name>A0A838ZT48_9FLAO</name>
<dbReference type="PANTHER" id="PTHR30441">
    <property type="entry name" value="DUF748 DOMAIN-CONTAINING PROTEIN"/>
    <property type="match status" value="1"/>
</dbReference>
<keyword evidence="4" id="KW-1185">Reference proteome</keyword>
<feature type="transmembrane region" description="Helical" evidence="2">
    <location>
        <begin position="12"/>
        <end position="33"/>
    </location>
</feature>
<sequence>MANLKQIGIKILKWTGIVVFSLLFLLFIIPILFPGTISQQVKVFANKHLAGELDYKKTHLSFFRHFPSLTVSVDEFLLKGSKPFEKDTLLYADEVAVGINLKNLIFQGEVKIDEIYVQDAFANVKVNTKGEANYNVYIAKPEKDTTEEGASIQLDLIKLRNWKIRYADRSAKILVKADGLDYTGKGGLSQDIFDLKTKLHIDKIDFSLDRIYYAREKTVDADLITRINTNALSFVLRKNELKINKVPLKFDGFFTILKDGYKVDINAASQKTTLKDMFSVLPPQFMEWANDTRIEGNSDLFFSLKGRFSEQQKQKPDFKARLFVNDGFISASQAPVPMKKLHMDLNIDLPSLDTEQLGIDLKHLNFDLGDKDKFYAKVKTKGMKEMQVNADVKGVLDLQLLDQAIGLKDIDMKGLVHTNIQSDGIFSLEKKLFPKTDGSFVLKNGHLKTSYYPNPIEKINITANVHNTDGTFKSLGVKLDPFQFDFEGNPVFMNADLQDFEDLLYKVRAKGTLNVGRIYQVFAQEGFDVSGLIMADLSLNGRQSYATSGQYSKLDNKGTLILKNIKATTEYLPKSFFIKEGNFRFENEKMWFDKFNSTYGKSDFALNGYLINTINYFIERKGTLHGTFDLKSNYVLVDEFMALEEGDNKDQSLEVEYAKEDNPKSSGVVIMPKNLDVALNTNFLKTEFKGLTINNLIGQASLKEGQAFLKNTTFDIIGSKMAIDARYKDESPTTANFDVGLKVENFDVQRAYKEIDMVREMATAAKDAHGIVAIDYKLKGDFDENMRPIYPSLEGGGVVNLKNVQVKNLKMFAVIGKETGTEQFNNPDMKGVDIETHIDNNLIHVDKFTFKVSVLRPSIKGTTSFNGLLDLRVRVGLPPGGWIGFPIVVTGTHDKPKIKIFSKTGQEIREAVYNEKTNTVIDEEKPTKKKKEKEKK</sequence>
<keyword evidence="2" id="KW-0812">Transmembrane</keyword>
<dbReference type="PANTHER" id="PTHR30441:SF8">
    <property type="entry name" value="DUF748 DOMAIN-CONTAINING PROTEIN"/>
    <property type="match status" value="1"/>
</dbReference>
<evidence type="ECO:0000256" key="2">
    <source>
        <dbReference type="SAM" id="Phobius"/>
    </source>
</evidence>
<dbReference type="GO" id="GO:0090313">
    <property type="term" value="P:regulation of protein targeting to membrane"/>
    <property type="evidence" value="ECO:0007669"/>
    <property type="project" value="TreeGrafter"/>
</dbReference>
<feature type="compositionally biased region" description="Basic residues" evidence="1">
    <location>
        <begin position="927"/>
        <end position="936"/>
    </location>
</feature>
<dbReference type="GO" id="GO:0005886">
    <property type="term" value="C:plasma membrane"/>
    <property type="evidence" value="ECO:0007669"/>
    <property type="project" value="TreeGrafter"/>
</dbReference>
<protein>
    <submittedName>
        <fullName evidence="3">Membrane assembly protein AsmA</fullName>
    </submittedName>
</protein>
<reference evidence="3 4" key="1">
    <citation type="submission" date="2020-07" db="EMBL/GenBank/DDBJ databases">
        <title>Moheibacter lacus sp. nov., a member of the family Flavobacteriaceae isolated from freshwater lake sediment.</title>
        <authorList>
            <person name="Liu Y."/>
        </authorList>
    </citation>
    <scope>NUCLEOTIDE SEQUENCE [LARGE SCALE GENOMIC DNA]</scope>
    <source>
        <strain evidence="3 4">BDHS18</strain>
    </source>
</reference>
<keyword evidence="2" id="KW-1133">Transmembrane helix</keyword>
<feature type="region of interest" description="Disordered" evidence="1">
    <location>
        <begin position="916"/>
        <end position="936"/>
    </location>
</feature>